<feature type="non-terminal residue" evidence="2">
    <location>
        <position position="1"/>
    </location>
</feature>
<feature type="region of interest" description="Disordered" evidence="1">
    <location>
        <begin position="1"/>
        <end position="27"/>
    </location>
</feature>
<name>A0A8S2NTG8_9BILA</name>
<sequence>SDSHSLGNKAQKILGPPNAAFKQNSDFNDYPQTTRVII</sequence>
<reference evidence="2" key="1">
    <citation type="submission" date="2021-02" db="EMBL/GenBank/DDBJ databases">
        <authorList>
            <person name="Nowell W R."/>
        </authorList>
    </citation>
    <scope>NUCLEOTIDE SEQUENCE</scope>
</reference>
<proteinExistence type="predicted"/>
<evidence type="ECO:0000256" key="1">
    <source>
        <dbReference type="SAM" id="MobiDB-lite"/>
    </source>
</evidence>
<dbReference type="OrthoDB" id="10052872at2759"/>
<evidence type="ECO:0000313" key="2">
    <source>
        <dbReference type="EMBL" id="CAF4017077.1"/>
    </source>
</evidence>
<dbReference type="Proteomes" id="UP000681722">
    <property type="component" value="Unassembled WGS sequence"/>
</dbReference>
<evidence type="ECO:0000313" key="3">
    <source>
        <dbReference type="Proteomes" id="UP000681722"/>
    </source>
</evidence>
<comment type="caution">
    <text evidence="2">The sequence shown here is derived from an EMBL/GenBank/DDBJ whole genome shotgun (WGS) entry which is preliminary data.</text>
</comment>
<dbReference type="EMBL" id="CAJOBC010013713">
    <property type="protein sequence ID" value="CAF4017077.1"/>
    <property type="molecule type" value="Genomic_DNA"/>
</dbReference>
<protein>
    <submittedName>
        <fullName evidence="2">Uncharacterized protein</fullName>
    </submittedName>
</protein>
<gene>
    <name evidence="2" type="ORF">SRO942_LOCUS26117</name>
</gene>
<feature type="non-terminal residue" evidence="2">
    <location>
        <position position="38"/>
    </location>
</feature>
<dbReference type="AlphaFoldDB" id="A0A8S2NTG8"/>
<accession>A0A8S2NTG8</accession>
<organism evidence="2 3">
    <name type="scientific">Didymodactylos carnosus</name>
    <dbReference type="NCBI Taxonomy" id="1234261"/>
    <lineage>
        <taxon>Eukaryota</taxon>
        <taxon>Metazoa</taxon>
        <taxon>Spiralia</taxon>
        <taxon>Gnathifera</taxon>
        <taxon>Rotifera</taxon>
        <taxon>Eurotatoria</taxon>
        <taxon>Bdelloidea</taxon>
        <taxon>Philodinida</taxon>
        <taxon>Philodinidae</taxon>
        <taxon>Didymodactylos</taxon>
    </lineage>
</organism>